<dbReference type="Proteomes" id="UP001353858">
    <property type="component" value="Unassembled WGS sequence"/>
</dbReference>
<dbReference type="EMBL" id="JARPUR010000006">
    <property type="protein sequence ID" value="KAK4873838.1"/>
    <property type="molecule type" value="Genomic_DNA"/>
</dbReference>
<name>A0AAN7SLH8_9COLE</name>
<organism evidence="1 2">
    <name type="scientific">Aquatica leii</name>
    <dbReference type="NCBI Taxonomy" id="1421715"/>
    <lineage>
        <taxon>Eukaryota</taxon>
        <taxon>Metazoa</taxon>
        <taxon>Ecdysozoa</taxon>
        <taxon>Arthropoda</taxon>
        <taxon>Hexapoda</taxon>
        <taxon>Insecta</taxon>
        <taxon>Pterygota</taxon>
        <taxon>Neoptera</taxon>
        <taxon>Endopterygota</taxon>
        <taxon>Coleoptera</taxon>
        <taxon>Polyphaga</taxon>
        <taxon>Elateriformia</taxon>
        <taxon>Elateroidea</taxon>
        <taxon>Lampyridae</taxon>
        <taxon>Luciolinae</taxon>
        <taxon>Aquatica</taxon>
    </lineage>
</organism>
<proteinExistence type="predicted"/>
<accession>A0AAN7SLH8</accession>
<keyword evidence="2" id="KW-1185">Reference proteome</keyword>
<evidence type="ECO:0000313" key="2">
    <source>
        <dbReference type="Proteomes" id="UP001353858"/>
    </source>
</evidence>
<evidence type="ECO:0008006" key="3">
    <source>
        <dbReference type="Google" id="ProtNLM"/>
    </source>
</evidence>
<gene>
    <name evidence="1" type="ORF">RN001_013198</name>
</gene>
<comment type="caution">
    <text evidence="1">The sequence shown here is derived from an EMBL/GenBank/DDBJ whole genome shotgun (WGS) entry which is preliminary data.</text>
</comment>
<evidence type="ECO:0000313" key="1">
    <source>
        <dbReference type="EMBL" id="KAK4873838.1"/>
    </source>
</evidence>
<dbReference type="AlphaFoldDB" id="A0AAN7SLH8"/>
<protein>
    <recommendedName>
        <fullName evidence="3">HTH CENPB-type domain-containing protein</fullName>
    </recommendedName>
</protein>
<reference evidence="2" key="1">
    <citation type="submission" date="2023-01" db="EMBL/GenBank/DDBJ databases">
        <title>Key to firefly adult light organ development and bioluminescence: homeobox transcription factors regulate luciferase expression and transportation to peroxisome.</title>
        <authorList>
            <person name="Fu X."/>
        </authorList>
    </citation>
    <scope>NUCLEOTIDE SEQUENCE [LARGE SCALE GENOMIC DNA]</scope>
</reference>
<sequence length="256" mass="29213">MVRTYRRQTTRQSWSTDAMNQPVDAVVSGEMEYIELVTYLKDMQKQLFGMTMKEFRRLAYQLAEKNNCSHNFNKNSAIAGEYWLKSFLKHHRDLSLRKPEATSRARAMSFNKVANKGQRQVGVLTSAERSTTVTVEICCSAAGSYMPPMLVFPRKKKQWEFEIDEIRKWLRSHPGKVVQLFDVSALFGQAFLNAANMRTSIKGFENSGIWPPNCNVFTDEDFLPAETTDIPLENPAERTAAAAPIPFIKTLEDLSI</sequence>